<dbReference type="PROSITE" id="PS01182">
    <property type="entry name" value="GLYCOSYL_HYDROL_F35"/>
    <property type="match status" value="1"/>
</dbReference>
<dbReference type="InterPro" id="IPR048913">
    <property type="entry name" value="BetaGal_gal-bd"/>
</dbReference>
<dbReference type="Pfam" id="PF21317">
    <property type="entry name" value="BetaGal_ABD_1"/>
    <property type="match status" value="1"/>
</dbReference>
<evidence type="ECO:0000259" key="10">
    <source>
        <dbReference type="Pfam" id="PF21467"/>
    </source>
</evidence>
<dbReference type="PRINTS" id="PR00742">
    <property type="entry name" value="GLHYDRLASE35"/>
</dbReference>
<evidence type="ECO:0000256" key="3">
    <source>
        <dbReference type="ARBA" id="ARBA00023295"/>
    </source>
</evidence>
<feature type="domain" description="Beta-galactosidase 1-like first all-beta" evidence="9">
    <location>
        <begin position="413"/>
        <end position="519"/>
    </location>
</feature>
<dbReference type="PIRSF" id="PIRSF006336">
    <property type="entry name" value="B-gal"/>
    <property type="match status" value="1"/>
</dbReference>
<keyword evidence="3 5" id="KW-0326">Glycosidase</keyword>
<evidence type="ECO:0000256" key="6">
    <source>
        <dbReference type="RuleBase" id="RU003679"/>
    </source>
</evidence>
<dbReference type="Gene3D" id="2.60.120.260">
    <property type="entry name" value="Galactose-binding domain-like"/>
    <property type="match status" value="2"/>
</dbReference>
<dbReference type="InterPro" id="IPR031330">
    <property type="entry name" value="Gly_Hdrlase_35_cat"/>
</dbReference>
<dbReference type="EMBL" id="JAARLZ010000002">
    <property type="protein sequence ID" value="NII05629.1"/>
    <property type="molecule type" value="Genomic_DNA"/>
</dbReference>
<comment type="similarity">
    <text evidence="1 6">Belongs to the glycosyl hydrolase 35 family.</text>
</comment>
<dbReference type="Gene3D" id="3.20.20.80">
    <property type="entry name" value="Glycosidases"/>
    <property type="match status" value="1"/>
</dbReference>
<comment type="catalytic activity">
    <reaction evidence="5">
        <text>Hydrolysis of terminal non-reducing beta-D-galactose residues in beta-D-galactosides.</text>
        <dbReference type="EC" id="3.2.1.23"/>
    </reaction>
</comment>
<dbReference type="Proteomes" id="UP000490980">
    <property type="component" value="Unassembled WGS sequence"/>
</dbReference>
<accession>A0A7X5ZHE1</accession>
<dbReference type="Pfam" id="PF01301">
    <property type="entry name" value="Glyco_hydro_35"/>
    <property type="match status" value="1"/>
</dbReference>
<evidence type="ECO:0000256" key="4">
    <source>
        <dbReference type="PIRSR" id="PIRSR006336-1"/>
    </source>
</evidence>
<feature type="active site" description="Proton donor" evidence="4">
    <location>
        <position position="198"/>
    </location>
</feature>
<dbReference type="Pfam" id="PF21467">
    <property type="entry name" value="BetaGal_gal-bd"/>
    <property type="match status" value="1"/>
</dbReference>
<organism evidence="11 12">
    <name type="scientific">Luteibacter anthropi</name>
    <dbReference type="NCBI Taxonomy" id="564369"/>
    <lineage>
        <taxon>Bacteria</taxon>
        <taxon>Pseudomonadati</taxon>
        <taxon>Pseudomonadota</taxon>
        <taxon>Gammaproteobacteria</taxon>
        <taxon>Lysobacterales</taxon>
        <taxon>Rhodanobacteraceae</taxon>
        <taxon>Luteibacter</taxon>
    </lineage>
</organism>
<evidence type="ECO:0000256" key="7">
    <source>
        <dbReference type="SAM" id="SignalP"/>
    </source>
</evidence>
<reference evidence="11 12" key="1">
    <citation type="submission" date="2020-03" db="EMBL/GenBank/DDBJ databases">
        <authorList>
            <person name="Lai Q."/>
        </authorList>
    </citation>
    <scope>NUCLEOTIDE SEQUENCE [LARGE SCALE GENOMIC DNA]</scope>
    <source>
        <strain evidence="11 12">CCUG 25036</strain>
    </source>
</reference>
<evidence type="ECO:0000313" key="12">
    <source>
        <dbReference type="Proteomes" id="UP000490980"/>
    </source>
</evidence>
<feature type="active site" description="Nucleophile" evidence="4">
    <location>
        <position position="272"/>
    </location>
</feature>
<gene>
    <name evidence="11" type="ORF">HBF25_04385</name>
</gene>
<sequence length="624" mass="69322">MRRRDFLVVSVLAPLAFAGRGWAASPSPAALLPIPDGKPHAFAFGHRQFLLDGHAFSIHSGEMHPARIPREHWWHRIRMAKAMGLNTVALYVMWNQLEPEPGVFHLDGDNRDFAAFIRLCQEEGMWVYLRPGPYVCGEWTLGGLPAWLLRDPDVRLRTRDDPVYMAAVRRYIAAIAPRVRPLLAKNGGPVLMIQVENEYSMQGDDVAYLKAIEDIWRENGIEGPFSVSDGWKDLLRRRAYPPGSALGLDGADVPTLVQGRAFAHEAPVWVGEGYPGWLTHWGEPVFAERDYVETLRSVMKAGYSFNLYVVHGGTNFGLTAGSNAEDDGSQFQPVITSYDYGAPIDETGQPTAQYQKLRDVITSVTGRKPPELPASPPRASFAETSLEPFASLWDNLPTPVQVPHPVSNEILFGQDQGLVLWRKTIPAGTSLTIEAARDYAIAYVDGHEAGVVSRVEHPSVSSKTRVSLPDASAGERRLDVLVDTFGHINFGPRVGDHKGLTGPVSLDGRPLEDFEALALPLDGEWLSHLQPLADKPMRGGVFFRGSIHVDVPGDVYLDMSDWDKGYLWVNGRLLGRYWHIGPQQRLYCPGPWLRAGDNEVRVLDLHRHVAGRLRAAAHLHREKA</sequence>
<dbReference type="InterPro" id="IPR001944">
    <property type="entry name" value="Glycoside_Hdrlase_35"/>
</dbReference>
<dbReference type="InterPro" id="IPR008979">
    <property type="entry name" value="Galactose-bd-like_sf"/>
</dbReference>
<dbReference type="InterPro" id="IPR017853">
    <property type="entry name" value="GH"/>
</dbReference>
<keyword evidence="7" id="KW-0732">Signal</keyword>
<dbReference type="InterPro" id="IPR048912">
    <property type="entry name" value="BetaGal1-like_ABD1"/>
</dbReference>
<feature type="signal peptide" evidence="7">
    <location>
        <begin position="1"/>
        <end position="23"/>
    </location>
</feature>
<evidence type="ECO:0000256" key="2">
    <source>
        <dbReference type="ARBA" id="ARBA00022801"/>
    </source>
</evidence>
<dbReference type="RefSeq" id="WP_166946723.1">
    <property type="nucleotide sequence ID" value="NZ_JAARLZ010000002.1"/>
</dbReference>
<dbReference type="AlphaFoldDB" id="A0A7X5ZHE1"/>
<feature type="chain" id="PRO_5030762515" description="Beta-galactosidase" evidence="7">
    <location>
        <begin position="24"/>
        <end position="624"/>
    </location>
</feature>
<dbReference type="SUPFAM" id="SSF51445">
    <property type="entry name" value="(Trans)glycosidases"/>
    <property type="match status" value="1"/>
</dbReference>
<proteinExistence type="inferred from homology"/>
<dbReference type="InterPro" id="IPR019801">
    <property type="entry name" value="Glyco_hydro_35_CS"/>
</dbReference>
<evidence type="ECO:0000256" key="1">
    <source>
        <dbReference type="ARBA" id="ARBA00009809"/>
    </source>
</evidence>
<name>A0A7X5ZHE1_9GAMM</name>
<dbReference type="PANTHER" id="PTHR23421">
    <property type="entry name" value="BETA-GALACTOSIDASE RELATED"/>
    <property type="match status" value="1"/>
</dbReference>
<comment type="caution">
    <text evidence="11">The sequence shown here is derived from an EMBL/GenBank/DDBJ whole genome shotgun (WGS) entry which is preliminary data.</text>
</comment>
<feature type="domain" description="Glycoside hydrolase 35 catalytic" evidence="8">
    <location>
        <begin position="48"/>
        <end position="363"/>
    </location>
</feature>
<dbReference type="InterPro" id="IPR026283">
    <property type="entry name" value="B-gal_1-like"/>
</dbReference>
<feature type="domain" description="Beta-galactosidase galactose-binding" evidence="10">
    <location>
        <begin position="541"/>
        <end position="598"/>
    </location>
</feature>
<keyword evidence="12" id="KW-1185">Reference proteome</keyword>
<dbReference type="GO" id="GO:0004565">
    <property type="term" value="F:beta-galactosidase activity"/>
    <property type="evidence" value="ECO:0007669"/>
    <property type="project" value="UniProtKB-EC"/>
</dbReference>
<dbReference type="SUPFAM" id="SSF49785">
    <property type="entry name" value="Galactose-binding domain-like"/>
    <property type="match status" value="1"/>
</dbReference>
<evidence type="ECO:0000256" key="5">
    <source>
        <dbReference type="RuleBase" id="RU000675"/>
    </source>
</evidence>
<protein>
    <recommendedName>
        <fullName evidence="5">Beta-galactosidase</fullName>
        <ecNumber evidence="5">3.2.1.23</ecNumber>
    </recommendedName>
</protein>
<evidence type="ECO:0000259" key="9">
    <source>
        <dbReference type="Pfam" id="PF21317"/>
    </source>
</evidence>
<dbReference type="EC" id="3.2.1.23" evidence="5"/>
<dbReference type="GO" id="GO:0005975">
    <property type="term" value="P:carbohydrate metabolic process"/>
    <property type="evidence" value="ECO:0007669"/>
    <property type="project" value="InterPro"/>
</dbReference>
<evidence type="ECO:0000313" key="11">
    <source>
        <dbReference type="EMBL" id="NII05629.1"/>
    </source>
</evidence>
<evidence type="ECO:0000259" key="8">
    <source>
        <dbReference type="Pfam" id="PF01301"/>
    </source>
</evidence>
<keyword evidence="2 5" id="KW-0378">Hydrolase</keyword>